<keyword evidence="2" id="KW-1185">Reference proteome</keyword>
<accession>A0AAV5IWV7</accession>
<evidence type="ECO:0000313" key="2">
    <source>
        <dbReference type="Proteomes" id="UP001054252"/>
    </source>
</evidence>
<organism evidence="1 2">
    <name type="scientific">Rubroshorea leprosula</name>
    <dbReference type="NCBI Taxonomy" id="152421"/>
    <lineage>
        <taxon>Eukaryota</taxon>
        <taxon>Viridiplantae</taxon>
        <taxon>Streptophyta</taxon>
        <taxon>Embryophyta</taxon>
        <taxon>Tracheophyta</taxon>
        <taxon>Spermatophyta</taxon>
        <taxon>Magnoliopsida</taxon>
        <taxon>eudicotyledons</taxon>
        <taxon>Gunneridae</taxon>
        <taxon>Pentapetalae</taxon>
        <taxon>rosids</taxon>
        <taxon>malvids</taxon>
        <taxon>Malvales</taxon>
        <taxon>Dipterocarpaceae</taxon>
        <taxon>Rubroshorea</taxon>
    </lineage>
</organism>
<dbReference type="Proteomes" id="UP001054252">
    <property type="component" value="Unassembled WGS sequence"/>
</dbReference>
<dbReference type="EMBL" id="BPVZ01000025">
    <property type="protein sequence ID" value="GKV06366.1"/>
    <property type="molecule type" value="Genomic_DNA"/>
</dbReference>
<dbReference type="AlphaFoldDB" id="A0AAV5IWV7"/>
<gene>
    <name evidence="1" type="ORF">SLEP1_g18266</name>
</gene>
<comment type="caution">
    <text evidence="1">The sequence shown here is derived from an EMBL/GenBank/DDBJ whole genome shotgun (WGS) entry which is preliminary data.</text>
</comment>
<proteinExistence type="predicted"/>
<sequence length="66" mass="7374">MIFVPLLPKNKSRTLNFSLLQKSRRICSASSPSAACCCWFFLKLREVPLQFFPPAPPILASPSFAC</sequence>
<name>A0AAV5IWV7_9ROSI</name>
<reference evidence="1 2" key="1">
    <citation type="journal article" date="2021" name="Commun. Biol.">
        <title>The genome of Shorea leprosula (Dipterocarpaceae) highlights the ecological relevance of drought in aseasonal tropical rainforests.</title>
        <authorList>
            <person name="Ng K.K.S."/>
            <person name="Kobayashi M.J."/>
            <person name="Fawcett J.A."/>
            <person name="Hatakeyama M."/>
            <person name="Paape T."/>
            <person name="Ng C.H."/>
            <person name="Ang C.C."/>
            <person name="Tnah L.H."/>
            <person name="Lee C.T."/>
            <person name="Nishiyama T."/>
            <person name="Sese J."/>
            <person name="O'Brien M.J."/>
            <person name="Copetti D."/>
            <person name="Mohd Noor M.I."/>
            <person name="Ong R.C."/>
            <person name="Putra M."/>
            <person name="Sireger I.Z."/>
            <person name="Indrioko S."/>
            <person name="Kosugi Y."/>
            <person name="Izuno A."/>
            <person name="Isagi Y."/>
            <person name="Lee S.L."/>
            <person name="Shimizu K.K."/>
        </authorList>
    </citation>
    <scope>NUCLEOTIDE SEQUENCE [LARGE SCALE GENOMIC DNA]</scope>
    <source>
        <strain evidence="1">214</strain>
    </source>
</reference>
<evidence type="ECO:0000313" key="1">
    <source>
        <dbReference type="EMBL" id="GKV06366.1"/>
    </source>
</evidence>
<protein>
    <submittedName>
        <fullName evidence="1">Uncharacterized protein</fullName>
    </submittedName>
</protein>